<name>A0A6J5T1A9_9CAUD</name>
<organism evidence="3">
    <name type="scientific">uncultured Caudovirales phage</name>
    <dbReference type="NCBI Taxonomy" id="2100421"/>
    <lineage>
        <taxon>Viruses</taxon>
        <taxon>Duplodnaviria</taxon>
        <taxon>Heunggongvirae</taxon>
        <taxon>Uroviricota</taxon>
        <taxon>Caudoviricetes</taxon>
        <taxon>Peduoviridae</taxon>
        <taxon>Maltschvirus</taxon>
        <taxon>Maltschvirus maltsch</taxon>
    </lineage>
</organism>
<proteinExistence type="predicted"/>
<keyword evidence="1" id="KW-0175">Coiled coil</keyword>
<evidence type="ECO:0000256" key="1">
    <source>
        <dbReference type="SAM" id="Coils"/>
    </source>
</evidence>
<gene>
    <name evidence="2" type="ORF">UFOVP1033_20</name>
    <name evidence="3" type="ORF">UFOVP1631_20</name>
</gene>
<dbReference type="EMBL" id="LR797501">
    <property type="protein sequence ID" value="CAB4220467.1"/>
    <property type="molecule type" value="Genomic_DNA"/>
</dbReference>
<sequence>MTMAIEVNCATGEVIERPLTADEIAANEAAAAQAEADRAAAEEEAAAVAEAKASANAKLAALGLTAEEIAALSK</sequence>
<protein>
    <submittedName>
        <fullName evidence="3">Uncharacterized protein</fullName>
    </submittedName>
</protein>
<dbReference type="EMBL" id="LR796981">
    <property type="protein sequence ID" value="CAB4178803.1"/>
    <property type="molecule type" value="Genomic_DNA"/>
</dbReference>
<evidence type="ECO:0000313" key="3">
    <source>
        <dbReference type="EMBL" id="CAB4220467.1"/>
    </source>
</evidence>
<reference evidence="3" key="1">
    <citation type="submission" date="2020-05" db="EMBL/GenBank/DDBJ databases">
        <authorList>
            <person name="Chiriac C."/>
            <person name="Salcher M."/>
            <person name="Ghai R."/>
            <person name="Kavagutti S V."/>
        </authorList>
    </citation>
    <scope>NUCLEOTIDE SEQUENCE</scope>
</reference>
<evidence type="ECO:0000313" key="2">
    <source>
        <dbReference type="EMBL" id="CAB4178803.1"/>
    </source>
</evidence>
<accession>A0A6J5T1A9</accession>
<feature type="coiled-coil region" evidence="1">
    <location>
        <begin position="24"/>
        <end position="58"/>
    </location>
</feature>